<evidence type="ECO:0000256" key="6">
    <source>
        <dbReference type="ARBA" id="ARBA00023136"/>
    </source>
</evidence>
<dbReference type="Proteomes" id="UP000294689">
    <property type="component" value="Unassembled WGS sequence"/>
</dbReference>
<comment type="subcellular location">
    <subcellularLocation>
        <location evidence="1">Cell membrane</location>
        <topology evidence="1">Multi-pass membrane protein</topology>
    </subcellularLocation>
</comment>
<evidence type="ECO:0000256" key="4">
    <source>
        <dbReference type="ARBA" id="ARBA00022692"/>
    </source>
</evidence>
<gene>
    <name evidence="8" type="ORF">BXY82_0654</name>
</gene>
<dbReference type="Pfam" id="PF07681">
    <property type="entry name" value="DoxX"/>
    <property type="match status" value="1"/>
</dbReference>
<evidence type="ECO:0000313" key="8">
    <source>
        <dbReference type="EMBL" id="TDU43244.1"/>
    </source>
</evidence>
<organism evidence="8 9">
    <name type="scientific">Gelidibacter sediminis</name>
    <dbReference type="NCBI Taxonomy" id="1608710"/>
    <lineage>
        <taxon>Bacteria</taxon>
        <taxon>Pseudomonadati</taxon>
        <taxon>Bacteroidota</taxon>
        <taxon>Flavobacteriia</taxon>
        <taxon>Flavobacteriales</taxon>
        <taxon>Flavobacteriaceae</taxon>
        <taxon>Gelidibacter</taxon>
    </lineage>
</organism>
<keyword evidence="5 7" id="KW-1133">Transmembrane helix</keyword>
<comment type="similarity">
    <text evidence="2">Belongs to the DoxX family.</text>
</comment>
<feature type="transmembrane region" description="Helical" evidence="7">
    <location>
        <begin position="12"/>
        <end position="34"/>
    </location>
</feature>
<dbReference type="PANTHER" id="PTHR33452:SF1">
    <property type="entry name" value="INNER MEMBRANE PROTEIN YPHA-RELATED"/>
    <property type="match status" value="1"/>
</dbReference>
<keyword evidence="3" id="KW-1003">Cell membrane</keyword>
<reference evidence="8 9" key="1">
    <citation type="submission" date="2019-03" db="EMBL/GenBank/DDBJ databases">
        <title>Genomic Encyclopedia of Archaeal and Bacterial Type Strains, Phase II (KMG-II): from individual species to whole genera.</title>
        <authorList>
            <person name="Goeker M."/>
        </authorList>
    </citation>
    <scope>NUCLEOTIDE SEQUENCE [LARGE SCALE GENOMIC DNA]</scope>
    <source>
        <strain evidence="8 9">DSM 28135</strain>
    </source>
</reference>
<evidence type="ECO:0000256" key="7">
    <source>
        <dbReference type="SAM" id="Phobius"/>
    </source>
</evidence>
<feature type="transmembrane region" description="Helical" evidence="7">
    <location>
        <begin position="112"/>
        <end position="130"/>
    </location>
</feature>
<keyword evidence="9" id="KW-1185">Reference proteome</keyword>
<dbReference type="InterPro" id="IPR051907">
    <property type="entry name" value="DoxX-like_oxidoreductase"/>
</dbReference>
<evidence type="ECO:0000256" key="2">
    <source>
        <dbReference type="ARBA" id="ARBA00006679"/>
    </source>
</evidence>
<evidence type="ECO:0000256" key="3">
    <source>
        <dbReference type="ARBA" id="ARBA00022475"/>
    </source>
</evidence>
<dbReference type="InterPro" id="IPR032808">
    <property type="entry name" value="DoxX"/>
</dbReference>
<name>A0A4R7Q6P6_9FLAO</name>
<dbReference type="OrthoDB" id="9813193at2"/>
<feature type="transmembrane region" description="Helical" evidence="7">
    <location>
        <begin position="54"/>
        <end position="76"/>
    </location>
</feature>
<keyword evidence="6 7" id="KW-0472">Membrane</keyword>
<sequence>MKALEKFTNFTLNDTGLLLLRLFLGLTMLFAHGIGKWGRLFGSGDIRFSDPFGVGDTTSLALAVFAEVICSILLALGLLTRWALIPLIITMFVAAFIVHINDDFGIMERALLYGAGYVTLFLTGPGKYSIDYFLRNRKTEVNQ</sequence>
<dbReference type="AlphaFoldDB" id="A0A4R7Q6P6"/>
<protein>
    <submittedName>
        <fullName evidence="8">Putative oxidoreductase</fullName>
    </submittedName>
</protein>
<comment type="caution">
    <text evidence="8">The sequence shown here is derived from an EMBL/GenBank/DDBJ whole genome shotgun (WGS) entry which is preliminary data.</text>
</comment>
<keyword evidence="4 7" id="KW-0812">Transmembrane</keyword>
<proteinExistence type="inferred from homology"/>
<evidence type="ECO:0000256" key="1">
    <source>
        <dbReference type="ARBA" id="ARBA00004651"/>
    </source>
</evidence>
<evidence type="ECO:0000313" key="9">
    <source>
        <dbReference type="Proteomes" id="UP000294689"/>
    </source>
</evidence>
<feature type="transmembrane region" description="Helical" evidence="7">
    <location>
        <begin position="83"/>
        <end position="100"/>
    </location>
</feature>
<accession>A0A4R7Q6P6</accession>
<evidence type="ECO:0000256" key="5">
    <source>
        <dbReference type="ARBA" id="ARBA00022989"/>
    </source>
</evidence>
<dbReference type="RefSeq" id="WP_133756722.1">
    <property type="nucleotide sequence ID" value="NZ_SOBW01000007.1"/>
</dbReference>
<dbReference type="PANTHER" id="PTHR33452">
    <property type="entry name" value="OXIDOREDUCTASE CATD-RELATED"/>
    <property type="match status" value="1"/>
</dbReference>
<dbReference type="EMBL" id="SOBW01000007">
    <property type="protein sequence ID" value="TDU43244.1"/>
    <property type="molecule type" value="Genomic_DNA"/>
</dbReference>
<dbReference type="GO" id="GO:0005886">
    <property type="term" value="C:plasma membrane"/>
    <property type="evidence" value="ECO:0007669"/>
    <property type="project" value="UniProtKB-SubCell"/>
</dbReference>